<evidence type="ECO:0000256" key="2">
    <source>
        <dbReference type="ARBA" id="ARBA00023054"/>
    </source>
</evidence>
<dbReference type="GO" id="GO:0006334">
    <property type="term" value="P:nucleosome assembly"/>
    <property type="evidence" value="ECO:0007669"/>
    <property type="project" value="TreeGrafter"/>
</dbReference>
<dbReference type="GO" id="GO:0005730">
    <property type="term" value="C:nucleolus"/>
    <property type="evidence" value="ECO:0007669"/>
    <property type="project" value="TreeGrafter"/>
</dbReference>
<feature type="compositionally biased region" description="Basic and acidic residues" evidence="3">
    <location>
        <begin position="93"/>
        <end position="104"/>
    </location>
</feature>
<sequence>MAGRDRVDFYRNNRDYSNILDEDDEPEEMEEEEEEYEEEDDEEARQYEKSEPDEDPVVVRERQEYLERREKLKEVERQKLRQKLKQKLSDQTLVEKDNRKKLPYDDDYGSFFGPSEIVVARRVIVETRARNEASCIAPKVSKEDPKRVSEPESDAKFEVKEPPPRKVVDETKTKAQQLKAIRDYSFLFSDNAEIPVPDKVSTSDPKSVTKSIPGNVQQKQTIGKNSAGALKKPVVSSKPISSSKETKGIVKPSGHLSAKDGSRAISPHPNLNGSSNPKNQVSKLGSGLGRSVIQANGSLRHPGINGTKAVNPGSNGVKGGNLDVVKKKDPLLNVSKVGKDHQRLSGSHPTNMQKTVPIKAPSQTFQVEQRKPPVMVKSSSKPVQKLDTKMPPKQAPKPLPKPQVKPAKAPLSRESHYDRPKKRKPLDDDYDDHEDGNVSSIIRRMFRYDPNKYRNMDDEDDRDMEVGFSSIQAEERRSERIAREEDERELALIEAEERAERERALKKRKLQRK</sequence>
<dbReference type="InterPro" id="IPR013256">
    <property type="entry name" value="Chromatin_SPT2"/>
</dbReference>
<dbReference type="PANTHER" id="PTHR22691">
    <property type="entry name" value="YEAST SPT2-RELATED"/>
    <property type="match status" value="1"/>
</dbReference>
<feature type="compositionally biased region" description="Basic and acidic residues" evidence="3">
    <location>
        <begin position="473"/>
        <end position="488"/>
    </location>
</feature>
<feature type="compositionally biased region" description="Basic and acidic residues" evidence="3">
    <location>
        <begin position="1"/>
        <end position="14"/>
    </location>
</feature>
<evidence type="ECO:0000313" key="4">
    <source>
        <dbReference type="EMBL" id="ABR16297.1"/>
    </source>
</evidence>
<feature type="compositionally biased region" description="Pro residues" evidence="3">
    <location>
        <begin position="393"/>
        <end position="403"/>
    </location>
</feature>
<accession>B8LKW7</accession>
<feature type="region of interest" description="Disordered" evidence="3">
    <location>
        <begin position="195"/>
        <end position="439"/>
    </location>
</feature>
<reference evidence="4" key="1">
    <citation type="submission" date="2007-06" db="EMBL/GenBank/DDBJ databases">
        <title>Full length cDNA sequences from Sitka Spruce (Picea sitchensis).</title>
        <authorList>
            <person name="Ralph S.G."/>
            <person name="Chun H.E."/>
            <person name="Liao N."/>
            <person name="Ali J."/>
            <person name="Reid K."/>
            <person name="Kolosova N."/>
            <person name="Cooper N."/>
            <person name="Cullis C."/>
            <person name="Jancsik S."/>
            <person name="Moore R."/>
            <person name="Mayo M."/>
            <person name="Wagner S."/>
            <person name="Holt R.A."/>
            <person name="Jones S.J.M."/>
            <person name="Marra M.A."/>
            <person name="Ritland C.E."/>
            <person name="Ritland K."/>
            <person name="Bohlmann J."/>
        </authorList>
    </citation>
    <scope>NUCLEOTIDE SEQUENCE</scope>
    <source>
        <tissue evidence="4">Green portion of the leader tissue</tissue>
    </source>
</reference>
<dbReference type="GO" id="GO:0006360">
    <property type="term" value="P:transcription by RNA polymerase I"/>
    <property type="evidence" value="ECO:0007669"/>
    <property type="project" value="TreeGrafter"/>
</dbReference>
<evidence type="ECO:0000256" key="1">
    <source>
        <dbReference type="ARBA" id="ARBA00006461"/>
    </source>
</evidence>
<dbReference type="AlphaFoldDB" id="B8LKW7"/>
<comment type="similarity">
    <text evidence="1">Belongs to the SPT2 family.</text>
</comment>
<dbReference type="PANTHER" id="PTHR22691:SF8">
    <property type="entry name" value="PROTEIN SPT2 HOMOLOG"/>
    <property type="match status" value="1"/>
</dbReference>
<feature type="compositionally biased region" description="Polar residues" evidence="3">
    <location>
        <begin position="269"/>
        <end position="283"/>
    </location>
</feature>
<feature type="region of interest" description="Disordered" evidence="3">
    <location>
        <begin position="452"/>
        <end position="488"/>
    </location>
</feature>
<dbReference type="GO" id="GO:0003677">
    <property type="term" value="F:DNA binding"/>
    <property type="evidence" value="ECO:0007669"/>
    <property type="project" value="TreeGrafter"/>
</dbReference>
<dbReference type="EMBL" id="EF676391">
    <property type="protein sequence ID" value="ABR16297.1"/>
    <property type="molecule type" value="mRNA"/>
</dbReference>
<dbReference type="SMART" id="SM00784">
    <property type="entry name" value="SPT2"/>
    <property type="match status" value="1"/>
</dbReference>
<feature type="compositionally biased region" description="Acidic residues" evidence="3">
    <location>
        <begin position="20"/>
        <end position="43"/>
    </location>
</feature>
<name>B8LKW7_PICSI</name>
<feature type="region of interest" description="Disordered" evidence="3">
    <location>
        <begin position="1"/>
        <end position="59"/>
    </location>
</feature>
<keyword evidence="2" id="KW-0175">Coiled coil</keyword>
<feature type="compositionally biased region" description="Polar residues" evidence="3">
    <location>
        <begin position="344"/>
        <end position="354"/>
    </location>
</feature>
<dbReference type="GO" id="GO:0042393">
    <property type="term" value="F:histone binding"/>
    <property type="evidence" value="ECO:0007669"/>
    <property type="project" value="TreeGrafter"/>
</dbReference>
<feature type="region of interest" description="Disordered" evidence="3">
    <location>
        <begin position="138"/>
        <end position="173"/>
    </location>
</feature>
<protein>
    <recommendedName>
        <fullName evidence="5">Protein SPT2 homolog</fullName>
    </recommendedName>
</protein>
<feature type="region of interest" description="Disordered" evidence="3">
    <location>
        <begin position="76"/>
        <end position="107"/>
    </location>
</feature>
<organism evidence="4">
    <name type="scientific">Picea sitchensis</name>
    <name type="common">Sitka spruce</name>
    <name type="synonym">Pinus sitchensis</name>
    <dbReference type="NCBI Taxonomy" id="3332"/>
    <lineage>
        <taxon>Eukaryota</taxon>
        <taxon>Viridiplantae</taxon>
        <taxon>Streptophyta</taxon>
        <taxon>Embryophyta</taxon>
        <taxon>Tracheophyta</taxon>
        <taxon>Spermatophyta</taxon>
        <taxon>Pinopsida</taxon>
        <taxon>Pinidae</taxon>
        <taxon>Conifers I</taxon>
        <taxon>Pinales</taxon>
        <taxon>Pinaceae</taxon>
        <taxon>Picea</taxon>
    </lineage>
</organism>
<dbReference type="Pfam" id="PF08243">
    <property type="entry name" value="SPT2"/>
    <property type="match status" value="1"/>
</dbReference>
<proteinExistence type="evidence at transcript level"/>
<feature type="compositionally biased region" description="Polar residues" evidence="3">
    <location>
        <begin position="200"/>
        <end position="224"/>
    </location>
</feature>
<feature type="compositionally biased region" description="Low complexity" evidence="3">
    <location>
        <begin position="231"/>
        <end position="243"/>
    </location>
</feature>
<feature type="compositionally biased region" description="Basic and acidic residues" evidence="3">
    <location>
        <begin position="140"/>
        <end position="173"/>
    </location>
</feature>
<evidence type="ECO:0008006" key="5">
    <source>
        <dbReference type="Google" id="ProtNLM"/>
    </source>
</evidence>
<evidence type="ECO:0000256" key="3">
    <source>
        <dbReference type="SAM" id="MobiDB-lite"/>
    </source>
</evidence>